<evidence type="ECO:0000256" key="1">
    <source>
        <dbReference type="HAMAP-Rule" id="MF_00386"/>
    </source>
</evidence>
<keyword evidence="1" id="KW-0472">Membrane</keyword>
<dbReference type="Proteomes" id="UP000053797">
    <property type="component" value="Unassembled WGS sequence"/>
</dbReference>
<proteinExistence type="inferred from homology"/>
<dbReference type="Pfam" id="PF01809">
    <property type="entry name" value="YidD"/>
    <property type="match status" value="1"/>
</dbReference>
<dbReference type="HAMAP" id="MF_00386">
    <property type="entry name" value="UPF0161_YidD"/>
    <property type="match status" value="1"/>
</dbReference>
<dbReference type="GO" id="GO:0005886">
    <property type="term" value="C:plasma membrane"/>
    <property type="evidence" value="ECO:0007669"/>
    <property type="project" value="UniProtKB-SubCell"/>
</dbReference>
<gene>
    <name evidence="2" type="ORF">AS033_13305</name>
</gene>
<sequence length="94" mass="10943">MKRVLMGGIRFYQKVISPMKPATCRFYPTCSHYGMEAIERHGAVKGSYLTTRRLLRCQPFHPGGLDFIPEPDQFSWKAPLQRENPREKAEETKE</sequence>
<dbReference type="SMART" id="SM01234">
    <property type="entry name" value="Haemolytic"/>
    <property type="match status" value="1"/>
</dbReference>
<organism evidence="2 3">
    <name type="scientific">Exiguobacterium indicum</name>
    <dbReference type="NCBI Taxonomy" id="296995"/>
    <lineage>
        <taxon>Bacteria</taxon>
        <taxon>Bacillati</taxon>
        <taxon>Bacillota</taxon>
        <taxon>Bacilli</taxon>
        <taxon>Bacillales</taxon>
        <taxon>Bacillales Family XII. Incertae Sedis</taxon>
        <taxon>Exiguobacterium</taxon>
    </lineage>
</organism>
<dbReference type="AlphaFoldDB" id="A0A0V8GCX6"/>
<protein>
    <recommendedName>
        <fullName evidence="1">Putative membrane protein insertion efficiency factor</fullName>
    </recommendedName>
</protein>
<evidence type="ECO:0000313" key="3">
    <source>
        <dbReference type="Proteomes" id="UP000053797"/>
    </source>
</evidence>
<dbReference type="RefSeq" id="WP_058265740.1">
    <property type="nucleotide sequence ID" value="NZ_FMYN01000005.1"/>
</dbReference>
<comment type="caution">
    <text evidence="2">The sequence shown here is derived from an EMBL/GenBank/DDBJ whole genome shotgun (WGS) entry which is preliminary data.</text>
</comment>
<keyword evidence="1" id="KW-1003">Cell membrane</keyword>
<name>A0A0V8GCX6_9BACL</name>
<dbReference type="InterPro" id="IPR002696">
    <property type="entry name" value="Membr_insert_effic_factor_YidD"/>
</dbReference>
<comment type="similarity">
    <text evidence="1">Belongs to the UPF0161 family.</text>
</comment>
<comment type="subcellular location">
    <subcellularLocation>
        <location evidence="1">Cell membrane</location>
        <topology evidence="1">Peripheral membrane protein</topology>
        <orientation evidence="1">Cytoplasmic side</orientation>
    </subcellularLocation>
</comment>
<reference evidence="2 3" key="1">
    <citation type="journal article" date="2015" name="Int. J. Syst. Evol. Microbiol.">
        <title>Exiguobacterium enclense sp. nov., isolated from sediment.</title>
        <authorList>
            <person name="Dastager S.G."/>
            <person name="Mawlankar R."/>
            <person name="Sonalkar V.V."/>
            <person name="Thorat M.N."/>
            <person name="Mual P."/>
            <person name="Verma A."/>
            <person name="Krishnamurthi S."/>
            <person name="Tang S.K."/>
            <person name="Li W.J."/>
        </authorList>
    </citation>
    <scope>NUCLEOTIDE SEQUENCE [LARGE SCALE GENOMIC DNA]</scope>
    <source>
        <strain evidence="2 3">NIO-1109</strain>
    </source>
</reference>
<dbReference type="NCBIfam" id="TIGR00278">
    <property type="entry name" value="membrane protein insertion efficiency factor YidD"/>
    <property type="match status" value="1"/>
</dbReference>
<dbReference type="PANTHER" id="PTHR33383:SF1">
    <property type="entry name" value="MEMBRANE PROTEIN INSERTION EFFICIENCY FACTOR-RELATED"/>
    <property type="match status" value="1"/>
</dbReference>
<dbReference type="EMBL" id="LNQL01000005">
    <property type="protein sequence ID" value="KSU48110.1"/>
    <property type="molecule type" value="Genomic_DNA"/>
</dbReference>
<comment type="function">
    <text evidence="1">Could be involved in insertion of integral membrane proteins into the membrane.</text>
</comment>
<dbReference type="PANTHER" id="PTHR33383">
    <property type="entry name" value="MEMBRANE PROTEIN INSERTION EFFICIENCY FACTOR-RELATED"/>
    <property type="match status" value="1"/>
</dbReference>
<accession>A0A0V8GCX6</accession>
<evidence type="ECO:0000313" key="2">
    <source>
        <dbReference type="EMBL" id="KSU48110.1"/>
    </source>
</evidence>